<comment type="caution">
    <text evidence="1">The sequence shown here is derived from an EMBL/GenBank/DDBJ whole genome shotgun (WGS) entry which is preliminary data.</text>
</comment>
<evidence type="ECO:0000313" key="1">
    <source>
        <dbReference type="EMBL" id="RNA22224.1"/>
    </source>
</evidence>
<protein>
    <submittedName>
        <fullName evidence="1">Uncharacterized protein</fullName>
    </submittedName>
</protein>
<sequence length="87" mass="10385">MTGLSLKQNLKINTNKRYNKNINSNFLNILDVHMKFSHILTNYIHLHQLTSCSIVVKLDDPLYVYIIRCVRLKYKRNVYCLFCSMFI</sequence>
<keyword evidence="2" id="KW-1185">Reference proteome</keyword>
<reference evidence="1 2" key="1">
    <citation type="journal article" date="2018" name="Sci. Rep.">
        <title>Genomic signatures of local adaptation to the degree of environmental predictability in rotifers.</title>
        <authorList>
            <person name="Franch-Gras L."/>
            <person name="Hahn C."/>
            <person name="Garcia-Roger E.M."/>
            <person name="Carmona M.J."/>
            <person name="Serra M."/>
            <person name="Gomez A."/>
        </authorList>
    </citation>
    <scope>NUCLEOTIDE SEQUENCE [LARGE SCALE GENOMIC DNA]</scope>
    <source>
        <strain evidence="1">HYR1</strain>
    </source>
</reference>
<dbReference type="AlphaFoldDB" id="A0A3M7RFL6"/>
<evidence type="ECO:0000313" key="2">
    <source>
        <dbReference type="Proteomes" id="UP000276133"/>
    </source>
</evidence>
<accession>A0A3M7RFL6</accession>
<proteinExistence type="predicted"/>
<dbReference type="Proteomes" id="UP000276133">
    <property type="component" value="Unassembled WGS sequence"/>
</dbReference>
<name>A0A3M7RFL6_BRAPC</name>
<gene>
    <name evidence="1" type="ORF">BpHYR1_006292</name>
</gene>
<organism evidence="1 2">
    <name type="scientific">Brachionus plicatilis</name>
    <name type="common">Marine rotifer</name>
    <name type="synonym">Brachionus muelleri</name>
    <dbReference type="NCBI Taxonomy" id="10195"/>
    <lineage>
        <taxon>Eukaryota</taxon>
        <taxon>Metazoa</taxon>
        <taxon>Spiralia</taxon>
        <taxon>Gnathifera</taxon>
        <taxon>Rotifera</taxon>
        <taxon>Eurotatoria</taxon>
        <taxon>Monogononta</taxon>
        <taxon>Pseudotrocha</taxon>
        <taxon>Ploima</taxon>
        <taxon>Brachionidae</taxon>
        <taxon>Brachionus</taxon>
    </lineage>
</organism>
<dbReference type="EMBL" id="REGN01003513">
    <property type="protein sequence ID" value="RNA22224.1"/>
    <property type="molecule type" value="Genomic_DNA"/>
</dbReference>